<proteinExistence type="predicted"/>
<dbReference type="Proteomes" id="UP001183420">
    <property type="component" value="Unassembled WGS sequence"/>
</dbReference>
<name>A0ABU2LP02_9ACTN</name>
<dbReference type="EMBL" id="JAVREM010000012">
    <property type="protein sequence ID" value="MDT0319311.1"/>
    <property type="molecule type" value="Genomic_DNA"/>
</dbReference>
<reference evidence="2" key="1">
    <citation type="submission" date="2023-07" db="EMBL/GenBank/DDBJ databases">
        <title>30 novel species of actinomycetes from the DSMZ collection.</title>
        <authorList>
            <person name="Nouioui I."/>
        </authorList>
    </citation>
    <scope>NUCLEOTIDE SEQUENCE [LARGE SCALE GENOMIC DNA]</scope>
    <source>
        <strain evidence="2">DSM 44918</strain>
    </source>
</reference>
<sequence>MALAERHQVLEGYRDRIRRVEQRLGQRRSALVGQRGELREVRD</sequence>
<protein>
    <submittedName>
        <fullName evidence="1">Uncharacterized protein</fullName>
    </submittedName>
</protein>
<keyword evidence="2" id="KW-1185">Reference proteome</keyword>
<organism evidence="1 2">
    <name type="scientific">Streptomyces millisiae</name>
    <dbReference type="NCBI Taxonomy" id="3075542"/>
    <lineage>
        <taxon>Bacteria</taxon>
        <taxon>Bacillati</taxon>
        <taxon>Actinomycetota</taxon>
        <taxon>Actinomycetes</taxon>
        <taxon>Kitasatosporales</taxon>
        <taxon>Streptomycetaceae</taxon>
        <taxon>Streptomyces</taxon>
    </lineage>
</organism>
<accession>A0ABU2LP02</accession>
<comment type="caution">
    <text evidence="1">The sequence shown here is derived from an EMBL/GenBank/DDBJ whole genome shotgun (WGS) entry which is preliminary data.</text>
</comment>
<evidence type="ECO:0000313" key="2">
    <source>
        <dbReference type="Proteomes" id="UP001183420"/>
    </source>
</evidence>
<evidence type="ECO:0000313" key="1">
    <source>
        <dbReference type="EMBL" id="MDT0319311.1"/>
    </source>
</evidence>
<dbReference type="RefSeq" id="WP_311598541.1">
    <property type="nucleotide sequence ID" value="NZ_JAVREM010000012.1"/>
</dbReference>
<gene>
    <name evidence="1" type="ORF">RNC47_13280</name>
</gene>